<comment type="caution">
    <text evidence="2">The sequence shown here is derived from an EMBL/GenBank/DDBJ whole genome shotgun (WGS) entry which is preliminary data.</text>
</comment>
<accession>A0ABQ8QIR4</accession>
<feature type="transmembrane region" description="Helical" evidence="1">
    <location>
        <begin position="43"/>
        <end position="63"/>
    </location>
</feature>
<sequence length="108" mass="12271">MPQFNSAIAASPIKGQSPGCSLLLTLFLVSLTCLRFFSPSFVFFFLLLLSVQQLFLVTYQGFMQEPWRSSLFLDLGFYVRFFLFAAHLLCSNLAWIYHSSACHPQDSS</sequence>
<gene>
    <name evidence="2" type="ORF">F5050DRAFT_1219079</name>
</gene>
<feature type="transmembrane region" description="Helical" evidence="1">
    <location>
        <begin position="75"/>
        <end position="97"/>
    </location>
</feature>
<evidence type="ECO:0008006" key="4">
    <source>
        <dbReference type="Google" id="ProtNLM"/>
    </source>
</evidence>
<keyword evidence="1" id="KW-1133">Transmembrane helix</keyword>
<keyword evidence="1" id="KW-0812">Transmembrane</keyword>
<evidence type="ECO:0000313" key="2">
    <source>
        <dbReference type="EMBL" id="KAJ3998450.1"/>
    </source>
</evidence>
<dbReference type="Proteomes" id="UP001163828">
    <property type="component" value="Unassembled WGS sequence"/>
</dbReference>
<feature type="transmembrane region" description="Helical" evidence="1">
    <location>
        <begin position="20"/>
        <end position="37"/>
    </location>
</feature>
<name>A0ABQ8QIR4_9AGAR</name>
<keyword evidence="1" id="KW-0472">Membrane</keyword>
<evidence type="ECO:0000313" key="3">
    <source>
        <dbReference type="Proteomes" id="UP001163828"/>
    </source>
</evidence>
<proteinExistence type="predicted"/>
<evidence type="ECO:0000256" key="1">
    <source>
        <dbReference type="SAM" id="Phobius"/>
    </source>
</evidence>
<dbReference type="EMBL" id="MU790558">
    <property type="protein sequence ID" value="KAJ3998450.1"/>
    <property type="molecule type" value="Genomic_DNA"/>
</dbReference>
<organism evidence="2 3">
    <name type="scientific">Lentinula boryana</name>
    <dbReference type="NCBI Taxonomy" id="40481"/>
    <lineage>
        <taxon>Eukaryota</taxon>
        <taxon>Fungi</taxon>
        <taxon>Dikarya</taxon>
        <taxon>Basidiomycota</taxon>
        <taxon>Agaricomycotina</taxon>
        <taxon>Agaricomycetes</taxon>
        <taxon>Agaricomycetidae</taxon>
        <taxon>Agaricales</taxon>
        <taxon>Marasmiineae</taxon>
        <taxon>Omphalotaceae</taxon>
        <taxon>Lentinula</taxon>
    </lineage>
</organism>
<keyword evidence="3" id="KW-1185">Reference proteome</keyword>
<protein>
    <recommendedName>
        <fullName evidence="4">Transmembrane protein 138</fullName>
    </recommendedName>
</protein>
<reference evidence="2" key="1">
    <citation type="submission" date="2022-08" db="EMBL/GenBank/DDBJ databases">
        <authorList>
            <consortium name="DOE Joint Genome Institute"/>
            <person name="Min B."/>
            <person name="Riley R."/>
            <person name="Sierra-Patev S."/>
            <person name="Naranjo-Ortiz M."/>
            <person name="Looney B."/>
            <person name="Konkel Z."/>
            <person name="Slot J.C."/>
            <person name="Sakamoto Y."/>
            <person name="Steenwyk J.L."/>
            <person name="Rokas A."/>
            <person name="Carro J."/>
            <person name="Camarero S."/>
            <person name="Ferreira P."/>
            <person name="Molpeceres G."/>
            <person name="Ruiz-Duenas F.J."/>
            <person name="Serrano A."/>
            <person name="Henrissat B."/>
            <person name="Drula E."/>
            <person name="Hughes K.W."/>
            <person name="Mata J.L."/>
            <person name="Ishikawa N.K."/>
            <person name="Vargas-Isla R."/>
            <person name="Ushijima S."/>
            <person name="Smith C.A."/>
            <person name="Ahrendt S."/>
            <person name="Andreopoulos W."/>
            <person name="He G."/>
            <person name="Labutti K."/>
            <person name="Lipzen A."/>
            <person name="Ng V."/>
            <person name="Sandor L."/>
            <person name="Barry K."/>
            <person name="Martinez A.T."/>
            <person name="Xiao Y."/>
            <person name="Gibbons J.G."/>
            <person name="Terashima K."/>
            <person name="Hibbett D.S."/>
            <person name="Grigoriev I.V."/>
        </authorList>
    </citation>
    <scope>NUCLEOTIDE SEQUENCE</scope>
    <source>
        <strain evidence="2">TFB10827</strain>
    </source>
</reference>